<evidence type="ECO:0000256" key="11">
    <source>
        <dbReference type="RuleBase" id="RU362091"/>
    </source>
</evidence>
<feature type="transmembrane region" description="Helical" evidence="12">
    <location>
        <begin position="231"/>
        <end position="252"/>
    </location>
</feature>
<feature type="transmembrane region" description="Helical" evidence="12">
    <location>
        <begin position="123"/>
        <end position="148"/>
    </location>
</feature>
<reference evidence="13" key="1">
    <citation type="submission" date="2022-06" db="EMBL/GenBank/DDBJ databases">
        <title>Gramella sediminis sp. nov., isolated from deep-sea sediment of the Indian Ocean.</title>
        <authorList>
            <person name="Yang L."/>
        </authorList>
    </citation>
    <scope>NUCLEOTIDE SEQUENCE</scope>
    <source>
        <strain evidence="13">HMD3159</strain>
    </source>
</reference>
<dbReference type="PROSITE" id="PS50283">
    <property type="entry name" value="NA_SOLUT_SYMP_3"/>
    <property type="match status" value="1"/>
</dbReference>
<evidence type="ECO:0000313" key="14">
    <source>
        <dbReference type="Proteomes" id="UP001155077"/>
    </source>
</evidence>
<feature type="transmembrane region" description="Helical" evidence="12">
    <location>
        <begin position="49"/>
        <end position="68"/>
    </location>
</feature>
<dbReference type="PANTHER" id="PTHR42985">
    <property type="entry name" value="SODIUM-COUPLED MONOCARBOXYLATE TRANSPORTER"/>
    <property type="match status" value="1"/>
</dbReference>
<comment type="subcellular location">
    <subcellularLocation>
        <location evidence="1">Cell membrane</location>
        <topology evidence="1">Multi-pass membrane protein</topology>
    </subcellularLocation>
</comment>
<feature type="transmembrane region" description="Helical" evidence="12">
    <location>
        <begin position="80"/>
        <end position="102"/>
    </location>
</feature>
<protein>
    <submittedName>
        <fullName evidence="13">Sodium:solute symporter</fullName>
    </submittedName>
</protein>
<keyword evidence="4" id="KW-1003">Cell membrane</keyword>
<dbReference type="CDD" id="cd11495">
    <property type="entry name" value="SLC5sbd_NIS-like_u3"/>
    <property type="match status" value="1"/>
</dbReference>
<comment type="similarity">
    <text evidence="2 11">Belongs to the sodium:solute symporter (SSF) (TC 2.A.21) family.</text>
</comment>
<dbReference type="InterPro" id="IPR001734">
    <property type="entry name" value="Na/solute_symporter"/>
</dbReference>
<feature type="transmembrane region" description="Helical" evidence="12">
    <location>
        <begin position="434"/>
        <end position="458"/>
    </location>
</feature>
<feature type="transmembrane region" description="Helical" evidence="12">
    <location>
        <begin position="378"/>
        <end position="397"/>
    </location>
</feature>
<keyword evidence="9 12" id="KW-0472">Membrane</keyword>
<proteinExistence type="inferred from homology"/>
<keyword evidence="10" id="KW-0739">Sodium transport</keyword>
<evidence type="ECO:0000256" key="10">
    <source>
        <dbReference type="ARBA" id="ARBA00023201"/>
    </source>
</evidence>
<evidence type="ECO:0000256" key="5">
    <source>
        <dbReference type="ARBA" id="ARBA00022692"/>
    </source>
</evidence>
<keyword evidence="7" id="KW-0915">Sodium</keyword>
<feature type="transmembrane region" description="Helical" evidence="12">
    <location>
        <begin position="154"/>
        <end position="173"/>
    </location>
</feature>
<accession>A0ABT0Z0Z0</accession>
<gene>
    <name evidence="13" type="ORF">NE848_03715</name>
</gene>
<keyword evidence="6 12" id="KW-1133">Transmembrane helix</keyword>
<evidence type="ECO:0000313" key="13">
    <source>
        <dbReference type="EMBL" id="MCM8568469.1"/>
    </source>
</evidence>
<keyword evidence="3" id="KW-0813">Transport</keyword>
<evidence type="ECO:0000256" key="4">
    <source>
        <dbReference type="ARBA" id="ARBA00022475"/>
    </source>
</evidence>
<dbReference type="Proteomes" id="UP001155077">
    <property type="component" value="Unassembled WGS sequence"/>
</dbReference>
<dbReference type="NCBIfam" id="TIGR00813">
    <property type="entry name" value="sss"/>
    <property type="match status" value="1"/>
</dbReference>
<evidence type="ECO:0000256" key="7">
    <source>
        <dbReference type="ARBA" id="ARBA00023053"/>
    </source>
</evidence>
<feature type="transmembrane region" description="Helical" evidence="12">
    <location>
        <begin position="478"/>
        <end position="499"/>
    </location>
</feature>
<name>A0ABT0Z0Z0_9FLAO</name>
<dbReference type="InterPro" id="IPR051163">
    <property type="entry name" value="Sodium:Solute_Symporter_SSF"/>
</dbReference>
<evidence type="ECO:0000256" key="3">
    <source>
        <dbReference type="ARBA" id="ARBA00022448"/>
    </source>
</evidence>
<feature type="transmembrane region" description="Helical" evidence="12">
    <location>
        <begin position="319"/>
        <end position="341"/>
    </location>
</feature>
<evidence type="ECO:0000256" key="12">
    <source>
        <dbReference type="SAM" id="Phobius"/>
    </source>
</evidence>
<feature type="transmembrane region" description="Helical" evidence="12">
    <location>
        <begin position="273"/>
        <end position="299"/>
    </location>
</feature>
<organism evidence="13 14">
    <name type="scientific">Gramella jeungdoensis</name>
    <dbReference type="NCBI Taxonomy" id="708091"/>
    <lineage>
        <taxon>Bacteria</taxon>
        <taxon>Pseudomonadati</taxon>
        <taxon>Bacteroidota</taxon>
        <taxon>Flavobacteriia</taxon>
        <taxon>Flavobacteriales</taxon>
        <taxon>Flavobacteriaceae</taxon>
        <taxon>Christiangramia</taxon>
    </lineage>
</organism>
<feature type="transmembrane region" description="Helical" evidence="12">
    <location>
        <begin position="403"/>
        <end position="427"/>
    </location>
</feature>
<feature type="transmembrane region" description="Helical" evidence="12">
    <location>
        <begin position="180"/>
        <end position="203"/>
    </location>
</feature>
<evidence type="ECO:0000256" key="8">
    <source>
        <dbReference type="ARBA" id="ARBA00023065"/>
    </source>
</evidence>
<evidence type="ECO:0000256" key="6">
    <source>
        <dbReference type="ARBA" id="ARBA00022989"/>
    </source>
</evidence>
<dbReference type="PANTHER" id="PTHR42985:SF40">
    <property type="entry name" value="LD47995P-RELATED"/>
    <property type="match status" value="1"/>
</dbReference>
<dbReference type="Pfam" id="PF00474">
    <property type="entry name" value="SSF"/>
    <property type="match status" value="1"/>
</dbReference>
<evidence type="ECO:0000256" key="1">
    <source>
        <dbReference type="ARBA" id="ARBA00004651"/>
    </source>
</evidence>
<dbReference type="Gene3D" id="1.20.1730.10">
    <property type="entry name" value="Sodium/glucose cotransporter"/>
    <property type="match status" value="1"/>
</dbReference>
<evidence type="ECO:0000256" key="2">
    <source>
        <dbReference type="ARBA" id="ARBA00006434"/>
    </source>
</evidence>
<dbReference type="InterPro" id="IPR038377">
    <property type="entry name" value="Na/Glc_symporter_sf"/>
</dbReference>
<comment type="caution">
    <text evidence="13">The sequence shown here is derived from an EMBL/GenBank/DDBJ whole genome shotgun (WGS) entry which is preliminary data.</text>
</comment>
<keyword evidence="14" id="KW-1185">Reference proteome</keyword>
<keyword evidence="5 12" id="KW-0812">Transmembrane</keyword>
<evidence type="ECO:0000256" key="9">
    <source>
        <dbReference type="ARBA" id="ARBA00023136"/>
    </source>
</evidence>
<feature type="transmembrane region" description="Helical" evidence="12">
    <location>
        <begin position="6"/>
        <end position="29"/>
    </location>
</feature>
<sequence length="525" mass="57192">MMEQNSLHWIDILIIVVSIIVSLAVGLGFAKKQSNTAQYFSAGGNIPSWAIGISIFATLISSVTFLAYPGEGFGSNWVRLVQGLMVPIVVIALIGFLVPMYRKVIGLSAYEYFEKRFGYFARLYTALAFVLTHFSKMGSVFFLLSLALASMTGFDTYTIIIVLGIAIIILTVLGGMEAVIWLDVIQGLLLILGGIITLVFIGLKMEGGLGAVLSTANSEGKMSLGPFDWDFVNLTFWVMAINGVFYAIQKYGTDQTIVQRYLTARTDRSAKRASVMGVLMVVPIWMIFMFIGTALYVFYQQSVNPLPEDIRADAVFPFFILNEMPVGVIGLIISALMAAAISSLDSDLNCLAAVGVDDFYSKFRPEASDMKRLKAGKIFVVLSGIGAILVAITYVSAGDKGVLGIVFMLYAIFSGGIVGIFLLGIFVPRANKQGINIGIAACVLFTAYALLSSTSIGSGENKDLILDLGELNFTQHKYMLGVYSHVVLIVVGWLASYLFPKPDIDENLTYKGWKKLKKQQANQSI</sequence>
<keyword evidence="8" id="KW-0406">Ion transport</keyword>
<dbReference type="EMBL" id="JAMSCK010000001">
    <property type="protein sequence ID" value="MCM8568469.1"/>
    <property type="molecule type" value="Genomic_DNA"/>
</dbReference>